<dbReference type="AlphaFoldDB" id="S3L6A1"/>
<dbReference type="Gene3D" id="3.10.350.10">
    <property type="entry name" value="LysM domain"/>
    <property type="match status" value="1"/>
</dbReference>
<dbReference type="EMBL" id="ATFF01000002">
    <property type="protein sequence ID" value="EPF32344.1"/>
    <property type="molecule type" value="Genomic_DNA"/>
</dbReference>
<protein>
    <recommendedName>
        <fullName evidence="3">LysM domain-containing protein</fullName>
    </recommendedName>
</protein>
<keyword evidence="5" id="KW-1185">Reference proteome</keyword>
<accession>S3L6A1</accession>
<dbReference type="CDD" id="cd00118">
    <property type="entry name" value="LysM"/>
    <property type="match status" value="1"/>
</dbReference>
<dbReference type="Pfam" id="PF01476">
    <property type="entry name" value="LysM"/>
    <property type="match status" value="1"/>
</dbReference>
<proteinExistence type="predicted"/>
<comment type="caution">
    <text evidence="4">The sequence shown here is derived from an EMBL/GenBank/DDBJ whole genome shotgun (WGS) entry which is preliminary data.</text>
</comment>
<reference evidence="4 5" key="1">
    <citation type="submission" date="2013-04" db="EMBL/GenBank/DDBJ databases">
        <title>The Genome Sequence of Treponema maltophilum ATCC 51939.</title>
        <authorList>
            <consortium name="The Broad Institute Genomics Platform"/>
            <person name="Earl A."/>
            <person name="Ward D."/>
            <person name="Feldgarden M."/>
            <person name="Gevers D."/>
            <person name="Leonetti C."/>
            <person name="Blanton J.M."/>
            <person name="Dewhirst F.E."/>
            <person name="Izard J."/>
            <person name="Walker B."/>
            <person name="Young S."/>
            <person name="Zeng Q."/>
            <person name="Gargeya S."/>
            <person name="Fitzgerald M."/>
            <person name="Haas B."/>
            <person name="Abouelleil A."/>
            <person name="Allen A.W."/>
            <person name="Alvarado L."/>
            <person name="Arachchi H.M."/>
            <person name="Berlin A.M."/>
            <person name="Chapman S.B."/>
            <person name="Gainer-Dewar J."/>
            <person name="Goldberg J."/>
            <person name="Griggs A."/>
            <person name="Gujja S."/>
            <person name="Hansen M."/>
            <person name="Howarth C."/>
            <person name="Imamovic A."/>
            <person name="Ireland A."/>
            <person name="Larimer J."/>
            <person name="McCowan C."/>
            <person name="Murphy C."/>
            <person name="Pearson M."/>
            <person name="Poon T.W."/>
            <person name="Priest M."/>
            <person name="Roberts A."/>
            <person name="Saif S."/>
            <person name="Shea T."/>
            <person name="Sisk P."/>
            <person name="Sykes S."/>
            <person name="Wortman J."/>
            <person name="Nusbaum C."/>
            <person name="Birren B."/>
        </authorList>
    </citation>
    <scope>NUCLEOTIDE SEQUENCE [LARGE SCALE GENOMIC DNA]</scope>
    <source>
        <strain evidence="4 5">ATCC 51939</strain>
    </source>
</reference>
<dbReference type="InterPro" id="IPR018392">
    <property type="entry name" value="LysM"/>
</dbReference>
<evidence type="ECO:0000313" key="4">
    <source>
        <dbReference type="EMBL" id="EPF32344.1"/>
    </source>
</evidence>
<feature type="compositionally biased region" description="Basic and acidic residues" evidence="1">
    <location>
        <begin position="153"/>
        <end position="185"/>
    </location>
</feature>
<dbReference type="InterPro" id="IPR029047">
    <property type="entry name" value="HSP70_peptide-bd_sf"/>
</dbReference>
<evidence type="ECO:0000259" key="3">
    <source>
        <dbReference type="PROSITE" id="PS51782"/>
    </source>
</evidence>
<keyword evidence="2" id="KW-0472">Membrane</keyword>
<dbReference type="eggNOG" id="COG1652">
    <property type="taxonomic scope" value="Bacteria"/>
</dbReference>
<keyword evidence="2" id="KW-0812">Transmembrane</keyword>
<dbReference type="SUPFAM" id="SSF54106">
    <property type="entry name" value="LysM domain"/>
    <property type="match status" value="1"/>
</dbReference>
<dbReference type="Proteomes" id="UP000014541">
    <property type="component" value="Unassembled WGS sequence"/>
</dbReference>
<evidence type="ECO:0000256" key="2">
    <source>
        <dbReference type="SAM" id="Phobius"/>
    </source>
</evidence>
<dbReference type="SUPFAM" id="SSF100920">
    <property type="entry name" value="Heat shock protein 70kD (HSP70), peptide-binding domain"/>
    <property type="match status" value="1"/>
</dbReference>
<feature type="compositionally biased region" description="Basic and acidic residues" evidence="1">
    <location>
        <begin position="272"/>
        <end position="284"/>
    </location>
</feature>
<feature type="domain" description="LysM" evidence="3">
    <location>
        <begin position="454"/>
        <end position="501"/>
    </location>
</feature>
<feature type="compositionally biased region" description="Acidic residues" evidence="1">
    <location>
        <begin position="186"/>
        <end position="204"/>
    </location>
</feature>
<feature type="region of interest" description="Disordered" evidence="1">
    <location>
        <begin position="146"/>
        <end position="309"/>
    </location>
</feature>
<feature type="transmembrane region" description="Helical" evidence="2">
    <location>
        <begin position="362"/>
        <end position="383"/>
    </location>
</feature>
<feature type="compositionally biased region" description="Acidic residues" evidence="1">
    <location>
        <begin position="218"/>
        <end position="237"/>
    </location>
</feature>
<dbReference type="HOGENOM" id="CLU_540722_0_0_12"/>
<dbReference type="InterPro" id="IPR036779">
    <property type="entry name" value="LysM_dom_sf"/>
</dbReference>
<dbReference type="PROSITE" id="PS51782">
    <property type="entry name" value="LYSM"/>
    <property type="match status" value="1"/>
</dbReference>
<dbReference type="RefSeq" id="WP_016524641.1">
    <property type="nucleotide sequence ID" value="NZ_KE332518.1"/>
</dbReference>
<gene>
    <name evidence="4" type="ORF">HMPREF9194_00342</name>
</gene>
<evidence type="ECO:0000313" key="5">
    <source>
        <dbReference type="Proteomes" id="UP000014541"/>
    </source>
</evidence>
<sequence>MSNEIIGIKQADGSFYPILQDGKPDNKTIELTTVRDGQTTARIHLYKKEPGSIDEPAYVDTLLIEHLVPHPKREPTMNLNINLDENNVLTAKVVDSETGNSSDIRVSLVNMPESQLQTQSDFTVTDAEPVFAEDVHTAMPDFDTDEFAVPTADEPKEKPVKDEPVDLKDAPDTPVEKSTESKDDFADFGDFDLEDSDLNFDDSDGEKSAAAAMPEIPDFSEETESTEGSEALGDDAADSTMPGDTEMAAGKTDDFSFDMPDFDADEFDVSTDESKERQTEEKPTDIGSVPETSAEQTAESEDNFADFGDFNLEDSDLNFDSAEDKENDFVKSPSAAKENPPLYDLNLPDDIDENAGKKKCRIPMLICIICALLCILAVIGIFLRLPWKNRGGTQNADANIVTVEPPDQKEQPKDAVPPAPEENTIVIVEQEKVEKQEVIPEKTEPAPEAKPQTVRYLIKWGDTLWDLSDTYYRNPWLYPIIARENKIKNPDLIIAGTYINIPPR</sequence>
<dbReference type="Gene3D" id="2.60.34.10">
    <property type="entry name" value="Substrate Binding Domain Of DNAk, Chain A, domain 1"/>
    <property type="match status" value="1"/>
</dbReference>
<name>S3L6A1_TREMA</name>
<dbReference type="PATRIC" id="fig|1125699.3.peg.343"/>
<feature type="compositionally biased region" description="Acidic residues" evidence="1">
    <location>
        <begin position="260"/>
        <end position="271"/>
    </location>
</feature>
<dbReference type="STRING" id="1125699.HMPREF9194_00342"/>
<organism evidence="4 5">
    <name type="scientific">Treponema maltophilum ATCC 51939</name>
    <dbReference type="NCBI Taxonomy" id="1125699"/>
    <lineage>
        <taxon>Bacteria</taxon>
        <taxon>Pseudomonadati</taxon>
        <taxon>Spirochaetota</taxon>
        <taxon>Spirochaetia</taxon>
        <taxon>Spirochaetales</taxon>
        <taxon>Treponemataceae</taxon>
        <taxon>Treponema</taxon>
    </lineage>
</organism>
<keyword evidence="2" id="KW-1133">Transmembrane helix</keyword>
<evidence type="ECO:0000256" key="1">
    <source>
        <dbReference type="SAM" id="MobiDB-lite"/>
    </source>
</evidence>